<dbReference type="InterPro" id="IPR011990">
    <property type="entry name" value="TPR-like_helical_dom_sf"/>
</dbReference>
<dbReference type="OrthoDB" id="9809364at2"/>
<organism evidence="10 11">
    <name type="scientific">Phaeocystidibacter luteus</name>
    <dbReference type="NCBI Taxonomy" id="911197"/>
    <lineage>
        <taxon>Bacteria</taxon>
        <taxon>Pseudomonadati</taxon>
        <taxon>Bacteroidota</taxon>
        <taxon>Flavobacteriia</taxon>
        <taxon>Flavobacteriales</taxon>
        <taxon>Phaeocystidibacteraceae</taxon>
        <taxon>Phaeocystidibacter</taxon>
    </lineage>
</organism>
<evidence type="ECO:0000256" key="5">
    <source>
        <dbReference type="PROSITE-ProRule" id="PRU00473"/>
    </source>
</evidence>
<name>A0A6N6RKT5_9FLAO</name>
<feature type="region of interest" description="Disordered" evidence="6">
    <location>
        <begin position="692"/>
        <end position="734"/>
    </location>
</feature>
<dbReference type="Pfam" id="PF07676">
    <property type="entry name" value="PD40"/>
    <property type="match status" value="1"/>
</dbReference>
<dbReference type="Pfam" id="PF01476">
    <property type="entry name" value="LysM"/>
    <property type="match status" value="2"/>
</dbReference>
<keyword evidence="2 5" id="KW-0472">Membrane</keyword>
<keyword evidence="4" id="KW-0802">TPR repeat</keyword>
<feature type="domain" description="LysM" evidence="9">
    <location>
        <begin position="794"/>
        <end position="838"/>
    </location>
</feature>
<evidence type="ECO:0000256" key="2">
    <source>
        <dbReference type="ARBA" id="ARBA00023136"/>
    </source>
</evidence>
<dbReference type="RefSeq" id="WP_151667566.1">
    <property type="nucleotide sequence ID" value="NZ_WBVO01000007.1"/>
</dbReference>
<evidence type="ECO:0000256" key="6">
    <source>
        <dbReference type="SAM" id="MobiDB-lite"/>
    </source>
</evidence>
<dbReference type="Gene3D" id="2.60.40.1120">
    <property type="entry name" value="Carboxypeptidase-like, regulatory domain"/>
    <property type="match status" value="1"/>
</dbReference>
<dbReference type="InterPro" id="IPR006665">
    <property type="entry name" value="OmpA-like"/>
</dbReference>
<dbReference type="SMART" id="SM00028">
    <property type="entry name" value="TPR"/>
    <property type="match status" value="2"/>
</dbReference>
<dbReference type="CDD" id="cd07185">
    <property type="entry name" value="OmpA_C-like"/>
    <property type="match status" value="1"/>
</dbReference>
<feature type="repeat" description="TPR" evidence="4">
    <location>
        <begin position="71"/>
        <end position="104"/>
    </location>
</feature>
<feature type="domain" description="OmpA-like" evidence="8">
    <location>
        <begin position="563"/>
        <end position="708"/>
    </location>
</feature>
<dbReference type="SUPFAM" id="SSF103088">
    <property type="entry name" value="OmpA-like"/>
    <property type="match status" value="1"/>
</dbReference>
<dbReference type="InterPro" id="IPR036737">
    <property type="entry name" value="OmpA-like_sf"/>
</dbReference>
<dbReference type="InterPro" id="IPR006664">
    <property type="entry name" value="OMP_bac"/>
</dbReference>
<dbReference type="InterPro" id="IPR018392">
    <property type="entry name" value="LysM"/>
</dbReference>
<dbReference type="Pfam" id="PF00691">
    <property type="entry name" value="OmpA"/>
    <property type="match status" value="1"/>
</dbReference>
<accession>A0A6N6RKT5</accession>
<dbReference type="InterPro" id="IPR008969">
    <property type="entry name" value="CarboxyPept-like_regulatory"/>
</dbReference>
<feature type="chain" id="PRO_5027086367" evidence="7">
    <location>
        <begin position="23"/>
        <end position="839"/>
    </location>
</feature>
<reference evidence="10 11" key="1">
    <citation type="submission" date="2019-09" db="EMBL/GenBank/DDBJ databases">
        <title>Genomes of family Cryomorphaceae.</title>
        <authorList>
            <person name="Bowman J.P."/>
        </authorList>
    </citation>
    <scope>NUCLEOTIDE SEQUENCE [LARGE SCALE GENOMIC DNA]</scope>
    <source>
        <strain evidence="10 11">LMG 25704</strain>
    </source>
</reference>
<dbReference type="Gene3D" id="3.10.350.10">
    <property type="entry name" value="LysM domain"/>
    <property type="match status" value="2"/>
</dbReference>
<dbReference type="SUPFAM" id="SSF48452">
    <property type="entry name" value="TPR-like"/>
    <property type="match status" value="1"/>
</dbReference>
<evidence type="ECO:0000256" key="1">
    <source>
        <dbReference type="ARBA" id="ARBA00004442"/>
    </source>
</evidence>
<dbReference type="PANTHER" id="PTHR30329:SF21">
    <property type="entry name" value="LIPOPROTEIN YIAD-RELATED"/>
    <property type="match status" value="1"/>
</dbReference>
<dbReference type="Gene3D" id="1.25.40.10">
    <property type="entry name" value="Tetratricopeptide repeat domain"/>
    <property type="match status" value="1"/>
</dbReference>
<dbReference type="AlphaFoldDB" id="A0A6N6RKT5"/>
<dbReference type="Gene3D" id="3.30.1330.60">
    <property type="entry name" value="OmpA-like domain"/>
    <property type="match status" value="1"/>
</dbReference>
<sequence length="839" mass="94722">MKYTRLACLLALSMWFTLPAYAQDNGNEQEEKEVSDEYKDAQELYEARQFAFAAEMFQEAYSETRDSEEKAEIAFKLGECYRWMRDYRKAESQYRRAERLEYGPIAILRQAEVLMGQGEYEDAIEMYQNYQEAAPGDPRGEAGVRAARNAREWMDNPQTRYQVTNLGKDYNSREPDFGPRYAGRRGRETDVLFFSSQREEATGRDEDGWTNFNFADIFKIERERRSTGRRNESASESWSTPVQIDGEDEIINTPDHEAGVALDSRGTMYFTRCMNVKRAYLGCAIWTTRVTGNNFMAPEPAVIAPDSTYSVGHPALSLDEETLYFAGNLPGATDGSRDLWMTTFNRRERRWNTPTNLGSLVNTSGEELWPYIHDDGYLYFASDGHPGMGGLDIFRVKLGEDGMPEGEVENLMWPINSPGDDYAIVFEPGGTAEVGFMTSTYEERDDHRGAADIYNVYLVPLRYTISGLVTSTKDRSPVSQVTVTLSGGPAPITVNTDNDGYYTFTMDQLSPDMQYTISYEKKKFFAGEASTTTIGVPLSAHEKVEDPDGDYFIHNITLNVGMEPIDVPIILPNVLFETAKWDLNESSQRALDTVVAILQRNPNITIELRSHTDYTDTEERNKILSQHRADTCVSYLISKGIAAERLTAVGRGEEEPNTIPENYDGLYSDDFEDGQELTESWIKRQPQALQEKANQLNRRTDMKVLRDDYVPSNATAGGGDAEGEGGGEAVPEGPTVGVLHEVQRRENIGRIASQYDINVRQLKELNGGLRGVRLQEGMLLKVTPGGDYTEFDRTHYQVERGETFDDIADKLDMDEDTLEELNPDLDGDRLPAGMYIKIQ</sequence>
<proteinExistence type="predicted"/>
<dbReference type="PANTHER" id="PTHR30329">
    <property type="entry name" value="STATOR ELEMENT OF FLAGELLAR MOTOR COMPLEX"/>
    <property type="match status" value="1"/>
</dbReference>
<dbReference type="InterPro" id="IPR011659">
    <property type="entry name" value="WD40"/>
</dbReference>
<dbReference type="SUPFAM" id="SSF82171">
    <property type="entry name" value="DPP6 N-terminal domain-like"/>
    <property type="match status" value="1"/>
</dbReference>
<dbReference type="InterPro" id="IPR050330">
    <property type="entry name" value="Bact_OuterMem_StrucFunc"/>
</dbReference>
<feature type="signal peptide" evidence="7">
    <location>
        <begin position="1"/>
        <end position="22"/>
    </location>
</feature>
<feature type="compositionally biased region" description="Gly residues" evidence="6">
    <location>
        <begin position="716"/>
        <end position="728"/>
    </location>
</feature>
<dbReference type="PROSITE" id="PS51782">
    <property type="entry name" value="LYSM"/>
    <property type="match status" value="2"/>
</dbReference>
<dbReference type="InterPro" id="IPR036779">
    <property type="entry name" value="LysM_dom_sf"/>
</dbReference>
<protein>
    <submittedName>
        <fullName evidence="10">LysM peptidoglycan-binding domain-containing protein</fullName>
    </submittedName>
</protein>
<feature type="domain" description="LysM" evidence="9">
    <location>
        <begin position="738"/>
        <end position="782"/>
    </location>
</feature>
<dbReference type="CDD" id="cd00118">
    <property type="entry name" value="LysM"/>
    <property type="match status" value="1"/>
</dbReference>
<dbReference type="PROSITE" id="PS51123">
    <property type="entry name" value="OMPA_2"/>
    <property type="match status" value="1"/>
</dbReference>
<evidence type="ECO:0000256" key="7">
    <source>
        <dbReference type="SAM" id="SignalP"/>
    </source>
</evidence>
<evidence type="ECO:0000259" key="9">
    <source>
        <dbReference type="PROSITE" id="PS51782"/>
    </source>
</evidence>
<dbReference type="PROSITE" id="PS50005">
    <property type="entry name" value="TPR"/>
    <property type="match status" value="1"/>
</dbReference>
<dbReference type="SMART" id="SM00257">
    <property type="entry name" value="LysM"/>
    <property type="match status" value="2"/>
</dbReference>
<dbReference type="SUPFAM" id="SSF49464">
    <property type="entry name" value="Carboxypeptidase regulatory domain-like"/>
    <property type="match status" value="1"/>
</dbReference>
<keyword evidence="7" id="KW-0732">Signal</keyword>
<comment type="caution">
    <text evidence="10">The sequence shown here is derived from an EMBL/GenBank/DDBJ whole genome shotgun (WGS) entry which is preliminary data.</text>
</comment>
<feature type="compositionally biased region" description="Basic and acidic residues" evidence="6">
    <location>
        <begin position="698"/>
        <end position="709"/>
    </location>
</feature>
<dbReference type="PRINTS" id="PR01021">
    <property type="entry name" value="OMPADOMAIN"/>
</dbReference>
<dbReference type="Proteomes" id="UP000468650">
    <property type="component" value="Unassembled WGS sequence"/>
</dbReference>
<keyword evidence="3" id="KW-0998">Cell outer membrane</keyword>
<evidence type="ECO:0000313" key="11">
    <source>
        <dbReference type="Proteomes" id="UP000468650"/>
    </source>
</evidence>
<dbReference type="EMBL" id="WBVO01000007">
    <property type="protein sequence ID" value="KAB2809743.1"/>
    <property type="molecule type" value="Genomic_DNA"/>
</dbReference>
<gene>
    <name evidence="10" type="ORF">F8C67_09300</name>
</gene>
<evidence type="ECO:0000313" key="10">
    <source>
        <dbReference type="EMBL" id="KAB2809743.1"/>
    </source>
</evidence>
<keyword evidence="11" id="KW-1185">Reference proteome</keyword>
<comment type="subcellular location">
    <subcellularLocation>
        <location evidence="1">Cell outer membrane</location>
    </subcellularLocation>
</comment>
<dbReference type="InterPro" id="IPR019734">
    <property type="entry name" value="TPR_rpt"/>
</dbReference>
<dbReference type="SUPFAM" id="SSF54106">
    <property type="entry name" value="LysM domain"/>
    <property type="match status" value="2"/>
</dbReference>
<evidence type="ECO:0000256" key="4">
    <source>
        <dbReference type="PROSITE-ProRule" id="PRU00339"/>
    </source>
</evidence>
<evidence type="ECO:0000259" key="8">
    <source>
        <dbReference type="PROSITE" id="PS51123"/>
    </source>
</evidence>
<evidence type="ECO:0000256" key="3">
    <source>
        <dbReference type="ARBA" id="ARBA00023237"/>
    </source>
</evidence>
<dbReference type="GO" id="GO:0009279">
    <property type="term" value="C:cell outer membrane"/>
    <property type="evidence" value="ECO:0007669"/>
    <property type="project" value="UniProtKB-SubCell"/>
</dbReference>